<protein>
    <submittedName>
        <fullName evidence="1">Uncharacterized protein</fullName>
    </submittedName>
</protein>
<proteinExistence type="predicted"/>
<dbReference type="EMBL" id="JPRL01000001">
    <property type="protein sequence ID" value="KFF05616.1"/>
    <property type="molecule type" value="Genomic_DNA"/>
</dbReference>
<name>A0A085ZMF2_9FLAO</name>
<dbReference type="RefSeq" id="WP_035683205.1">
    <property type="nucleotide sequence ID" value="NZ_JPRL01000001.1"/>
</dbReference>
<reference evidence="1 2" key="1">
    <citation type="submission" date="2014-07" db="EMBL/GenBank/DDBJ databases">
        <title>Genome of Flavobacterium reichenbachii LMG 25512.</title>
        <authorList>
            <person name="Stropko S.J."/>
            <person name="Pipes S.E."/>
            <person name="Newman J.D."/>
        </authorList>
    </citation>
    <scope>NUCLEOTIDE SEQUENCE [LARGE SCALE GENOMIC DNA]</scope>
    <source>
        <strain evidence="1 2">LMG 25512</strain>
    </source>
</reference>
<dbReference type="AlphaFoldDB" id="A0A085ZMF2"/>
<comment type="caution">
    <text evidence="1">The sequence shown here is derived from an EMBL/GenBank/DDBJ whole genome shotgun (WGS) entry which is preliminary data.</text>
</comment>
<dbReference type="Proteomes" id="UP000028715">
    <property type="component" value="Unassembled WGS sequence"/>
</dbReference>
<sequence>MIKNWKKKNENGISISIDIYQPHLFYFDKVDKNTSSDFLKGTKFGIAWEYNGNEINIFDKNGTVEGFPTANLEYVIAIFKNSILYPNPNNAVIFNLDGSFKKVIRIPNFKSEIILQEIKRGKKSNPPLDNDELYFSKYSRHIDKEGIEIDILDINYSLEYSESQILDSETLELTDFLKSRFDRNYYWNDNYKP</sequence>
<evidence type="ECO:0000313" key="1">
    <source>
        <dbReference type="EMBL" id="KFF05616.1"/>
    </source>
</evidence>
<organism evidence="1 2">
    <name type="scientific">Flavobacterium reichenbachii</name>
    <dbReference type="NCBI Taxonomy" id="362418"/>
    <lineage>
        <taxon>Bacteria</taxon>
        <taxon>Pseudomonadati</taxon>
        <taxon>Bacteroidota</taxon>
        <taxon>Flavobacteriia</taxon>
        <taxon>Flavobacteriales</taxon>
        <taxon>Flavobacteriaceae</taxon>
        <taxon>Flavobacterium</taxon>
    </lineage>
</organism>
<dbReference type="OrthoDB" id="1341760at2"/>
<keyword evidence="2" id="KW-1185">Reference proteome</keyword>
<gene>
    <name evidence="1" type="ORF">IW19_08840</name>
</gene>
<evidence type="ECO:0000313" key="2">
    <source>
        <dbReference type="Proteomes" id="UP000028715"/>
    </source>
</evidence>
<accession>A0A085ZMF2</accession>